<feature type="region of interest" description="Disordered" evidence="6">
    <location>
        <begin position="1"/>
        <end position="23"/>
    </location>
</feature>
<dbReference type="InterPro" id="IPR007627">
    <property type="entry name" value="RNA_pol_sigma70_r2"/>
</dbReference>
<feature type="domain" description="RNA polymerase sigma-70 region 2" evidence="8">
    <location>
        <begin position="405"/>
        <end position="478"/>
    </location>
</feature>
<dbReference type="SUPFAM" id="SSF88659">
    <property type="entry name" value="Sigma3 and sigma4 domains of RNA polymerase sigma factors"/>
    <property type="match status" value="2"/>
</dbReference>
<dbReference type="InterPro" id="IPR050239">
    <property type="entry name" value="Sigma-70_RNA_pol_init_factors"/>
</dbReference>
<evidence type="ECO:0000256" key="3">
    <source>
        <dbReference type="ARBA" id="ARBA00023082"/>
    </source>
</evidence>
<dbReference type="GO" id="GO:0016987">
    <property type="term" value="F:sigma factor activity"/>
    <property type="evidence" value="ECO:0007669"/>
    <property type="project" value="UniProtKB-KW"/>
</dbReference>
<dbReference type="NCBIfam" id="TIGR02937">
    <property type="entry name" value="sigma70-ECF"/>
    <property type="match status" value="1"/>
</dbReference>
<evidence type="ECO:0000256" key="4">
    <source>
        <dbReference type="ARBA" id="ARBA00023125"/>
    </source>
</evidence>
<evidence type="ECO:0000256" key="1">
    <source>
        <dbReference type="ARBA" id="ARBA00007788"/>
    </source>
</evidence>
<organism evidence="9 10">
    <name type="scientific">Discostella pseudostelligera</name>
    <dbReference type="NCBI Taxonomy" id="259834"/>
    <lineage>
        <taxon>Eukaryota</taxon>
        <taxon>Sar</taxon>
        <taxon>Stramenopiles</taxon>
        <taxon>Ochrophyta</taxon>
        <taxon>Bacillariophyta</taxon>
        <taxon>Coscinodiscophyceae</taxon>
        <taxon>Thalassiosirophycidae</taxon>
        <taxon>Stephanodiscales</taxon>
        <taxon>Stephanodiscaceae</taxon>
        <taxon>Discostella</taxon>
    </lineage>
</organism>
<dbReference type="InterPro" id="IPR000943">
    <property type="entry name" value="RNA_pol_sigma70"/>
</dbReference>
<dbReference type="PANTHER" id="PTHR30603">
    <property type="entry name" value="RNA POLYMERASE SIGMA FACTOR RPO"/>
    <property type="match status" value="1"/>
</dbReference>
<feature type="compositionally biased region" description="Polar residues" evidence="6">
    <location>
        <begin position="141"/>
        <end position="151"/>
    </location>
</feature>
<keyword evidence="5" id="KW-0804">Transcription</keyword>
<dbReference type="EMBL" id="JALLBG020000096">
    <property type="protein sequence ID" value="KAL3765382.1"/>
    <property type="molecule type" value="Genomic_DNA"/>
</dbReference>
<keyword evidence="3" id="KW-0731">Sigma factor</keyword>
<evidence type="ECO:0000313" key="10">
    <source>
        <dbReference type="Proteomes" id="UP001530293"/>
    </source>
</evidence>
<dbReference type="Proteomes" id="UP001530293">
    <property type="component" value="Unassembled WGS sequence"/>
</dbReference>
<dbReference type="Gene3D" id="1.20.120.1810">
    <property type="match status" value="1"/>
</dbReference>
<dbReference type="InterPro" id="IPR013324">
    <property type="entry name" value="RNA_pol_sigma_r3/r4-like"/>
</dbReference>
<accession>A0ABD3MT17</accession>
<feature type="region of interest" description="Disordered" evidence="6">
    <location>
        <begin position="123"/>
        <end position="167"/>
    </location>
</feature>
<evidence type="ECO:0000259" key="7">
    <source>
        <dbReference type="Pfam" id="PF04539"/>
    </source>
</evidence>
<feature type="compositionally biased region" description="Pro residues" evidence="6">
    <location>
        <begin position="152"/>
        <end position="161"/>
    </location>
</feature>
<feature type="compositionally biased region" description="Low complexity" evidence="6">
    <location>
        <begin position="180"/>
        <end position="199"/>
    </location>
</feature>
<evidence type="ECO:0000256" key="5">
    <source>
        <dbReference type="ARBA" id="ARBA00023163"/>
    </source>
</evidence>
<feature type="domain" description="RNA polymerase sigma-70 region 3" evidence="7">
    <location>
        <begin position="488"/>
        <end position="544"/>
    </location>
</feature>
<dbReference type="InterPro" id="IPR013325">
    <property type="entry name" value="RNA_pol_sigma_r2"/>
</dbReference>
<keyword evidence="10" id="KW-1185">Reference proteome</keyword>
<proteinExistence type="inferred from homology"/>
<feature type="compositionally biased region" description="Low complexity" evidence="6">
    <location>
        <begin position="222"/>
        <end position="243"/>
    </location>
</feature>
<dbReference type="GO" id="GO:0003677">
    <property type="term" value="F:DNA binding"/>
    <property type="evidence" value="ECO:0007669"/>
    <property type="project" value="UniProtKB-KW"/>
</dbReference>
<sequence length="662" mass="73970">MHHESRSDGESSTSTCIHGHGGRRRRTLALATAAAVALTSTSVGTHAFSSSPSSAATASLSCYANDHPQRLVPPPQQRRQSSHILGMVSYLQAPALPSPSPPKKKKRRTGKYDFLVMDELDSDSASSSTRRMHDHDHIDNGWSSEHTTNSLAPPPPPPPLPLRSTPDIDSEILYEGTITSSASPADPSPSASNTAPSAAMDEKLTTVQSGTTTATDQQHHLTIPTTINTPPSSTMIIKPTSLRTSKKPKRSKSSTMPGFLKDSELDEHIANLGLRRLHSTTTTTTSSSSSSQQRTLTRMTRSKTAKLHRRQANSEALYKKSASVPDSLRDYAHEFHSIFRVTPSQEKELGTKTQEAIRLQRLHSDLHNKYGRQPTDDEWAAAAGKINVVALKEAIDDGLEAKNQLVASNLRMVQRVVNLYIRNGLGSEYNAGDLMQDGTMALIRAAEKYEPDRGFRFSTYAMYWIRSAIKRSQTTQSRIVTIPQRIHETHKRVIKTEGRLRKELGREPTKAELAKACEITTLQLDRCRSAMRQVTYSLDAEVQNRHKPNSDSSRKDNMYDIVEGKVVDETEYERTQRLLMKEHLIDSLRRYLLPQEVDLLLLRYGLMDERALPRGMSGPLTIAEVSELVGLKPDKVRRIIINSQKQLRPLMKEWEDFEYDLA</sequence>
<comment type="similarity">
    <text evidence="1">Belongs to the sigma-70 factor family.</text>
</comment>
<protein>
    <recommendedName>
        <fullName evidence="11">RNA polymerase sigma-70 domain-containing protein</fullName>
    </recommendedName>
</protein>
<evidence type="ECO:0000313" key="9">
    <source>
        <dbReference type="EMBL" id="KAL3765382.1"/>
    </source>
</evidence>
<dbReference type="Pfam" id="PF04542">
    <property type="entry name" value="Sigma70_r2"/>
    <property type="match status" value="1"/>
</dbReference>
<dbReference type="Pfam" id="PF04539">
    <property type="entry name" value="Sigma70_r3"/>
    <property type="match status" value="1"/>
</dbReference>
<feature type="region of interest" description="Disordered" evidence="6">
    <location>
        <begin position="179"/>
        <end position="259"/>
    </location>
</feature>
<dbReference type="Gene3D" id="1.20.140.160">
    <property type="match status" value="1"/>
</dbReference>
<keyword evidence="4" id="KW-0238">DNA-binding</keyword>
<dbReference type="InterPro" id="IPR007624">
    <property type="entry name" value="RNA_pol_sigma70_r3"/>
</dbReference>
<evidence type="ECO:0000256" key="2">
    <source>
        <dbReference type="ARBA" id="ARBA00023015"/>
    </source>
</evidence>
<gene>
    <name evidence="9" type="ORF">ACHAWU_002300</name>
</gene>
<name>A0ABD3MT17_9STRA</name>
<feature type="region of interest" description="Disordered" evidence="6">
    <location>
        <begin position="275"/>
        <end position="319"/>
    </location>
</feature>
<feature type="compositionally biased region" description="Polar residues" evidence="6">
    <location>
        <begin position="205"/>
        <end position="216"/>
    </location>
</feature>
<feature type="compositionally biased region" description="Basic residues" evidence="6">
    <location>
        <begin position="300"/>
        <end position="311"/>
    </location>
</feature>
<dbReference type="SUPFAM" id="SSF88946">
    <property type="entry name" value="Sigma2 domain of RNA polymerase sigma factors"/>
    <property type="match status" value="1"/>
</dbReference>
<reference evidence="9 10" key="1">
    <citation type="submission" date="2024-10" db="EMBL/GenBank/DDBJ databases">
        <title>Updated reference genomes for cyclostephanoid diatoms.</title>
        <authorList>
            <person name="Roberts W.R."/>
            <person name="Alverson A.J."/>
        </authorList>
    </citation>
    <scope>NUCLEOTIDE SEQUENCE [LARGE SCALE GENOMIC DNA]</scope>
    <source>
        <strain evidence="9 10">AJA232-27</strain>
    </source>
</reference>
<dbReference type="AlphaFoldDB" id="A0ABD3MT17"/>
<dbReference type="InterPro" id="IPR014284">
    <property type="entry name" value="RNA_pol_sigma-70_dom"/>
</dbReference>
<keyword evidence="2" id="KW-0805">Transcription regulation</keyword>
<evidence type="ECO:0000256" key="6">
    <source>
        <dbReference type="SAM" id="MobiDB-lite"/>
    </source>
</evidence>
<feature type="compositionally biased region" description="Low complexity" evidence="6">
    <location>
        <begin position="279"/>
        <end position="299"/>
    </location>
</feature>
<evidence type="ECO:0008006" key="11">
    <source>
        <dbReference type="Google" id="ProtNLM"/>
    </source>
</evidence>
<comment type="caution">
    <text evidence="9">The sequence shown here is derived from an EMBL/GenBank/DDBJ whole genome shotgun (WGS) entry which is preliminary data.</text>
</comment>
<dbReference type="PRINTS" id="PR00046">
    <property type="entry name" value="SIGMA70FCT"/>
</dbReference>
<dbReference type="PANTHER" id="PTHR30603:SF47">
    <property type="entry name" value="RNA POLYMERASE SIGMA FACTOR SIGD, CHLOROPLASTIC"/>
    <property type="match status" value="1"/>
</dbReference>
<evidence type="ECO:0000259" key="8">
    <source>
        <dbReference type="Pfam" id="PF04542"/>
    </source>
</evidence>